<gene>
    <name evidence="1" type="ORF">ACFPZ3_19950</name>
</gene>
<protein>
    <submittedName>
        <fullName evidence="1">Uncharacterized protein</fullName>
    </submittedName>
</protein>
<dbReference type="EMBL" id="JBHSPA010000023">
    <property type="protein sequence ID" value="MFC5826147.1"/>
    <property type="molecule type" value="Genomic_DNA"/>
</dbReference>
<comment type="caution">
    <text evidence="1">The sequence shown here is derived from an EMBL/GenBank/DDBJ whole genome shotgun (WGS) entry which is preliminary data.</text>
</comment>
<evidence type="ECO:0000313" key="1">
    <source>
        <dbReference type="EMBL" id="MFC5826147.1"/>
    </source>
</evidence>
<reference evidence="2" key="1">
    <citation type="journal article" date="2019" name="Int. J. Syst. Evol. Microbiol.">
        <title>The Global Catalogue of Microorganisms (GCM) 10K type strain sequencing project: providing services to taxonomists for standard genome sequencing and annotation.</title>
        <authorList>
            <consortium name="The Broad Institute Genomics Platform"/>
            <consortium name="The Broad Institute Genome Sequencing Center for Infectious Disease"/>
            <person name="Wu L."/>
            <person name="Ma J."/>
        </authorList>
    </citation>
    <scope>NUCLEOTIDE SEQUENCE [LARGE SCALE GENOMIC DNA]</scope>
    <source>
        <strain evidence="2">CCUG 53903</strain>
    </source>
</reference>
<evidence type="ECO:0000313" key="2">
    <source>
        <dbReference type="Proteomes" id="UP001596058"/>
    </source>
</evidence>
<name>A0ABW1CLT3_9ACTN</name>
<proteinExistence type="predicted"/>
<dbReference type="Proteomes" id="UP001596058">
    <property type="component" value="Unassembled WGS sequence"/>
</dbReference>
<accession>A0ABW1CLT3</accession>
<organism evidence="1 2">
    <name type="scientific">Nonomuraea insulae</name>
    <dbReference type="NCBI Taxonomy" id="1616787"/>
    <lineage>
        <taxon>Bacteria</taxon>
        <taxon>Bacillati</taxon>
        <taxon>Actinomycetota</taxon>
        <taxon>Actinomycetes</taxon>
        <taxon>Streptosporangiales</taxon>
        <taxon>Streptosporangiaceae</taxon>
        <taxon>Nonomuraea</taxon>
    </lineage>
</organism>
<sequence length="72" mass="7949">MVRIGSKSHVEPGVVGWALAWDSICESCTFFVTTIEFRPTLERQRDDVAAKGQVAREQISNGLLNRLDGQAS</sequence>
<keyword evidence="2" id="KW-1185">Reference proteome</keyword>
<dbReference type="RefSeq" id="WP_379515652.1">
    <property type="nucleotide sequence ID" value="NZ_JBHSPA010000023.1"/>
</dbReference>